<feature type="chain" id="PRO_5046599737" description="TolB-like 6-blade propeller-like" evidence="1">
    <location>
        <begin position="24"/>
        <end position="366"/>
    </location>
</feature>
<dbReference type="EMBL" id="JAACJS010000015">
    <property type="protein sequence ID" value="NCI50927.1"/>
    <property type="molecule type" value="Genomic_DNA"/>
</dbReference>
<accession>A0ABW9ZUU2</accession>
<proteinExistence type="predicted"/>
<protein>
    <recommendedName>
        <fullName evidence="4">TolB-like 6-blade propeller-like</fullName>
    </recommendedName>
</protein>
<comment type="caution">
    <text evidence="2">The sequence shown here is derived from an EMBL/GenBank/DDBJ whole genome shotgun (WGS) entry which is preliminary data.</text>
</comment>
<dbReference type="Proteomes" id="UP000753802">
    <property type="component" value="Unassembled WGS sequence"/>
</dbReference>
<keyword evidence="3" id="KW-1185">Reference proteome</keyword>
<evidence type="ECO:0000313" key="2">
    <source>
        <dbReference type="EMBL" id="NCI50927.1"/>
    </source>
</evidence>
<reference evidence="2 3" key="1">
    <citation type="submission" date="2020-01" db="EMBL/GenBank/DDBJ databases">
        <title>Genome analysis.</title>
        <authorList>
            <person name="Wu S."/>
            <person name="Wang G."/>
        </authorList>
    </citation>
    <scope>NUCLEOTIDE SEQUENCE [LARGE SCALE GENOMIC DNA]</scope>
    <source>
        <strain evidence="2 3">SYL130</strain>
    </source>
</reference>
<gene>
    <name evidence="2" type="ORF">GWC95_13420</name>
</gene>
<evidence type="ECO:0000256" key="1">
    <source>
        <dbReference type="SAM" id="SignalP"/>
    </source>
</evidence>
<sequence>MKTGFSRFLLLVIFVGSLTSTQAQTLKPQRLRSEFVKLVEVKRPVSVNVIPDFNLLIIGDGAAGLGAPLYYAYTLDSIKFIKSFLTLGVSEGQVAGASDIQYFEGDRYAHIFDFNLQRFCELSLDSIAKPKAKVSILKYFGRDASILFKRPKNFSEFTFTYPILLPREKKIIDIDNNLSVGLRFSNYFPELAKPVTHMLKLYATDGKFLSSVGKLPDTLNGTSNPDLPPLFGGWLNANEKGDRVIFQSHQANLISLYKTDGELVAMFKGNPETANATLSTAEMFPTSGESYSRMTKMYGKSIFAIHSSPKKFEQEEKGFVNLYRFNQLLVPKELLFIKGGQISFDVNPANGKIYALDREGLYINWK</sequence>
<organism evidence="2 3">
    <name type="scientific">Sediminibacterium roseum</name>
    <dbReference type="NCBI Taxonomy" id="1978412"/>
    <lineage>
        <taxon>Bacteria</taxon>
        <taxon>Pseudomonadati</taxon>
        <taxon>Bacteroidota</taxon>
        <taxon>Chitinophagia</taxon>
        <taxon>Chitinophagales</taxon>
        <taxon>Chitinophagaceae</taxon>
        <taxon>Sediminibacterium</taxon>
    </lineage>
</organism>
<evidence type="ECO:0000313" key="3">
    <source>
        <dbReference type="Proteomes" id="UP000753802"/>
    </source>
</evidence>
<feature type="signal peptide" evidence="1">
    <location>
        <begin position="1"/>
        <end position="23"/>
    </location>
</feature>
<evidence type="ECO:0008006" key="4">
    <source>
        <dbReference type="Google" id="ProtNLM"/>
    </source>
</evidence>
<name>A0ABW9ZUU2_9BACT</name>
<dbReference type="RefSeq" id="WP_161819231.1">
    <property type="nucleotide sequence ID" value="NZ_JAACJS010000015.1"/>
</dbReference>
<keyword evidence="1" id="KW-0732">Signal</keyword>